<sequence length="39" mass="4590">MQVNSLKLLSSPSAMHFMDNNYISYKYRHTQLIICCHSD</sequence>
<keyword evidence="2" id="KW-1185">Reference proteome</keyword>
<dbReference type="Proteomes" id="UP000008075">
    <property type="component" value="Chromosome"/>
</dbReference>
<dbReference type="EMBL" id="FN667742">
    <property type="protein sequence ID" value="CBJ89859.1"/>
    <property type="molecule type" value="Genomic_DNA"/>
</dbReference>
<name>D3VCZ3_XENNA</name>
<protein>
    <submittedName>
        <fullName evidence="1">Uncharacterized protein</fullName>
    </submittedName>
</protein>
<accession>D3VCZ3</accession>
<reference evidence="1 2" key="1">
    <citation type="journal article" date="2011" name="PLoS ONE">
        <title>The entomopathogenic bacterial endosymbionts xenorhabdus and photorhabdus: convergent lifestyles from divergent genomes.</title>
        <authorList>
            <person name="Chaston J.M."/>
            <person name="Suen G."/>
            <person name="Tucker S.L."/>
            <person name="Andersen A.W."/>
            <person name="Bhasin A."/>
            <person name="Bode E."/>
            <person name="Bode H.B."/>
            <person name="Brachmann A.O."/>
            <person name="Cowles C.E."/>
            <person name="Cowles K.N."/>
            <person name="Darby C."/>
            <person name="de Leon L."/>
            <person name="Drace K."/>
            <person name="Du Z."/>
            <person name="Givaudan A."/>
            <person name="Herbert Tran E.E."/>
            <person name="Jewell K.A."/>
            <person name="Knack J.J."/>
            <person name="Krasomil-Osterfeld K.C."/>
            <person name="Kukor R."/>
            <person name="Lanois A."/>
            <person name="Latreille P."/>
            <person name="Leimgruber N.K."/>
            <person name="Lipke C.M."/>
            <person name="Liu R."/>
            <person name="Lu X."/>
            <person name="Martens E.C."/>
            <person name="Marri P.R."/>
            <person name="Medigue C."/>
            <person name="Menard M.L."/>
            <person name="Miller N.M."/>
            <person name="Morales-Soto N."/>
            <person name="Norton S."/>
            <person name="Ogier J.C."/>
            <person name="Orchard S.S."/>
            <person name="Park D."/>
            <person name="Park Y."/>
            <person name="Qurollo B.A."/>
            <person name="Sugar D.R."/>
            <person name="Richards G.R."/>
            <person name="Rouy Z."/>
            <person name="Slominski B."/>
            <person name="Slominski K."/>
            <person name="Snyder H."/>
            <person name="Tjaden B.C."/>
            <person name="van der Hoeven R."/>
            <person name="Welch R.D."/>
            <person name="Wheeler C."/>
            <person name="Xiang B."/>
            <person name="Barbazuk B."/>
            <person name="Gaudriault S."/>
            <person name="Goodner B."/>
            <person name="Slater S.C."/>
            <person name="Forst S."/>
            <person name="Goldman B.S."/>
            <person name="Goodrich-Blair H."/>
        </authorList>
    </citation>
    <scope>NUCLEOTIDE SEQUENCE [LARGE SCALE GENOMIC DNA]</scope>
    <source>
        <strain evidence="2">ATCC 19061 / DSM 3370 / CCUG 14189 / LMG 1036 / NCIMB 9965 / AN6</strain>
    </source>
</reference>
<evidence type="ECO:0000313" key="2">
    <source>
        <dbReference type="Proteomes" id="UP000008075"/>
    </source>
</evidence>
<dbReference type="HOGENOM" id="CLU_3319486_0_0_6"/>
<evidence type="ECO:0000313" key="1">
    <source>
        <dbReference type="EMBL" id="CBJ89859.1"/>
    </source>
</evidence>
<gene>
    <name evidence="1" type="ordered locus">XNC1_1799</name>
</gene>
<proteinExistence type="predicted"/>
<dbReference type="KEGG" id="xne:XNC1_1799"/>
<dbReference type="STRING" id="406817.XNC1_1799"/>
<organism evidence="1 2">
    <name type="scientific">Xenorhabdus nematophila (strain ATCC 19061 / DSM 3370 / CCUG 14189 / LMG 1036 / NCIMB 9965 / AN6)</name>
    <dbReference type="NCBI Taxonomy" id="406817"/>
    <lineage>
        <taxon>Bacteria</taxon>
        <taxon>Pseudomonadati</taxon>
        <taxon>Pseudomonadota</taxon>
        <taxon>Gammaproteobacteria</taxon>
        <taxon>Enterobacterales</taxon>
        <taxon>Morganellaceae</taxon>
        <taxon>Xenorhabdus</taxon>
    </lineage>
</organism>
<dbReference type="AlphaFoldDB" id="D3VCZ3"/>